<evidence type="ECO:0000256" key="3">
    <source>
        <dbReference type="ARBA" id="ARBA00023054"/>
    </source>
</evidence>
<sequence>MNAPSPPSPVPASAPTSLEDLLGEDRPAPWWRRPLTWIGLVLLLALGAGLWWWNGQKAARAVPVYVTNPLERGDITLTVTANGTLKPTRSVAIGSELSGTVNRVLVDVNDKVKKGQVLLELDRSKFQDTVERTRAALNSAQASLVQNEATVREARATLGRYEEVARLSQGRVPSASELDTARATLARAIASTDSARAQVTQARATLSTEETNLSKASIRSPVDGVVLARSVDPGNAVAASLQAVTLFTLGEDLSRLILEASVDEADVGSVQKDQLASFTVSAYPSRHYPAQVARVAYGSTTTNNVVTYTTTLSVNNEDLSLRPGMTATATIISTERKGVLLVPNTALRFTPANPEGAAPARSGGGLMSSMIPRPPGGARRPGGTTSAPVAGQERQIWILREQQPVAVTVQTGISDGRRTEISSAELKEGDLVITDQLAKP</sequence>
<comment type="similarity">
    <text evidence="2">Belongs to the membrane fusion protein (MFP) (TC 8.A.1) family.</text>
</comment>
<dbReference type="Pfam" id="PF25954">
    <property type="entry name" value="Beta-barrel_RND_2"/>
    <property type="match status" value="1"/>
</dbReference>
<feature type="domain" description="Multidrug resistance protein MdtA-like alpha-helical hairpin" evidence="6">
    <location>
        <begin position="137"/>
        <end position="206"/>
    </location>
</feature>
<organism evidence="9 10">
    <name type="scientific">Ottowia thiooxydans</name>
    <dbReference type="NCBI Taxonomy" id="219182"/>
    <lineage>
        <taxon>Bacteria</taxon>
        <taxon>Pseudomonadati</taxon>
        <taxon>Pseudomonadota</taxon>
        <taxon>Betaproteobacteria</taxon>
        <taxon>Burkholderiales</taxon>
        <taxon>Comamonadaceae</taxon>
        <taxon>Ottowia</taxon>
    </lineage>
</organism>
<evidence type="ECO:0000256" key="5">
    <source>
        <dbReference type="SAM" id="Phobius"/>
    </source>
</evidence>
<evidence type="ECO:0000313" key="10">
    <source>
        <dbReference type="Proteomes" id="UP001549320"/>
    </source>
</evidence>
<feature type="transmembrane region" description="Helical" evidence="5">
    <location>
        <begin position="35"/>
        <end position="53"/>
    </location>
</feature>
<feature type="domain" description="Multidrug resistance protein MdtA-like barrel-sandwich hybrid" evidence="7">
    <location>
        <begin position="89"/>
        <end position="243"/>
    </location>
</feature>
<keyword evidence="5" id="KW-0812">Transmembrane</keyword>
<accession>A0ABV2Q9X8</accession>
<dbReference type="Proteomes" id="UP001549320">
    <property type="component" value="Unassembled WGS sequence"/>
</dbReference>
<evidence type="ECO:0000259" key="6">
    <source>
        <dbReference type="Pfam" id="PF25876"/>
    </source>
</evidence>
<dbReference type="EMBL" id="JBEPSH010000005">
    <property type="protein sequence ID" value="MET4577824.1"/>
    <property type="molecule type" value="Genomic_DNA"/>
</dbReference>
<feature type="region of interest" description="Disordered" evidence="4">
    <location>
        <begin position="352"/>
        <end position="388"/>
    </location>
</feature>
<dbReference type="InterPro" id="IPR006143">
    <property type="entry name" value="RND_pump_MFP"/>
</dbReference>
<evidence type="ECO:0000313" key="9">
    <source>
        <dbReference type="EMBL" id="MET4577824.1"/>
    </source>
</evidence>
<comment type="caution">
    <text evidence="9">The sequence shown here is derived from an EMBL/GenBank/DDBJ whole genome shotgun (WGS) entry which is preliminary data.</text>
</comment>
<keyword evidence="3" id="KW-0175">Coiled coil</keyword>
<proteinExistence type="inferred from homology"/>
<evidence type="ECO:0000259" key="7">
    <source>
        <dbReference type="Pfam" id="PF25917"/>
    </source>
</evidence>
<evidence type="ECO:0000256" key="2">
    <source>
        <dbReference type="ARBA" id="ARBA00009477"/>
    </source>
</evidence>
<keyword evidence="5" id="KW-0472">Membrane</keyword>
<evidence type="ECO:0000256" key="4">
    <source>
        <dbReference type="SAM" id="MobiDB-lite"/>
    </source>
</evidence>
<dbReference type="PANTHER" id="PTHR32347">
    <property type="entry name" value="EFFLUX SYSTEM COMPONENT YKNX-RELATED"/>
    <property type="match status" value="1"/>
</dbReference>
<dbReference type="InterPro" id="IPR058625">
    <property type="entry name" value="MdtA-like_BSH"/>
</dbReference>
<dbReference type="InterPro" id="IPR058792">
    <property type="entry name" value="Beta-barrel_RND_2"/>
</dbReference>
<keyword evidence="10" id="KW-1185">Reference proteome</keyword>
<comment type="subcellular location">
    <subcellularLocation>
        <location evidence="1">Cell envelope</location>
    </subcellularLocation>
</comment>
<protein>
    <submittedName>
        <fullName evidence="9">HlyD family secretion protein</fullName>
    </submittedName>
</protein>
<keyword evidence="5" id="KW-1133">Transmembrane helix</keyword>
<evidence type="ECO:0000256" key="1">
    <source>
        <dbReference type="ARBA" id="ARBA00004196"/>
    </source>
</evidence>
<reference evidence="9 10" key="1">
    <citation type="submission" date="2024-06" db="EMBL/GenBank/DDBJ databases">
        <title>Sorghum-associated microbial communities from plants grown in Nebraska, USA.</title>
        <authorList>
            <person name="Schachtman D."/>
        </authorList>
    </citation>
    <scope>NUCLEOTIDE SEQUENCE [LARGE SCALE GENOMIC DNA]</scope>
    <source>
        <strain evidence="9 10">2709</strain>
    </source>
</reference>
<dbReference type="Pfam" id="PF25917">
    <property type="entry name" value="BSH_RND"/>
    <property type="match status" value="1"/>
</dbReference>
<dbReference type="Gene3D" id="2.40.30.170">
    <property type="match status" value="1"/>
</dbReference>
<name>A0ABV2Q9X8_9BURK</name>
<dbReference type="RefSeq" id="WP_354444519.1">
    <property type="nucleotide sequence ID" value="NZ_JBEPSH010000005.1"/>
</dbReference>
<dbReference type="Gene3D" id="1.10.287.470">
    <property type="entry name" value="Helix hairpin bin"/>
    <property type="match status" value="1"/>
</dbReference>
<dbReference type="Pfam" id="PF25876">
    <property type="entry name" value="HH_MFP_RND"/>
    <property type="match status" value="1"/>
</dbReference>
<dbReference type="SUPFAM" id="SSF111369">
    <property type="entry name" value="HlyD-like secretion proteins"/>
    <property type="match status" value="1"/>
</dbReference>
<dbReference type="InterPro" id="IPR050465">
    <property type="entry name" value="UPF0194_transport"/>
</dbReference>
<dbReference type="NCBIfam" id="TIGR01730">
    <property type="entry name" value="RND_mfp"/>
    <property type="match status" value="1"/>
</dbReference>
<evidence type="ECO:0000259" key="8">
    <source>
        <dbReference type="Pfam" id="PF25954"/>
    </source>
</evidence>
<dbReference type="InterPro" id="IPR058624">
    <property type="entry name" value="MdtA-like_HH"/>
</dbReference>
<dbReference type="Gene3D" id="2.40.50.100">
    <property type="match status" value="1"/>
</dbReference>
<feature type="domain" description="CusB-like beta-barrel" evidence="8">
    <location>
        <begin position="258"/>
        <end position="332"/>
    </location>
</feature>
<gene>
    <name evidence="9" type="ORF">ABIE13_002935</name>
</gene>
<dbReference type="PANTHER" id="PTHR32347:SF14">
    <property type="entry name" value="EFFLUX SYSTEM COMPONENT YKNX-RELATED"/>
    <property type="match status" value="1"/>
</dbReference>